<feature type="domain" description="DUF6594" evidence="2">
    <location>
        <begin position="25"/>
        <end position="294"/>
    </location>
</feature>
<feature type="transmembrane region" description="Helical" evidence="1">
    <location>
        <begin position="282"/>
        <end position="301"/>
    </location>
</feature>
<dbReference type="Pfam" id="PF20237">
    <property type="entry name" value="DUF6594"/>
    <property type="match status" value="1"/>
</dbReference>
<evidence type="ECO:0000256" key="1">
    <source>
        <dbReference type="SAM" id="Phobius"/>
    </source>
</evidence>
<keyword evidence="1" id="KW-1133">Transmembrane helix</keyword>
<accession>A0A177DKY4</accession>
<dbReference type="RefSeq" id="XP_018386035.1">
    <property type="nucleotide sequence ID" value="XM_018532907.1"/>
</dbReference>
<dbReference type="EMBL" id="KV441478">
    <property type="protein sequence ID" value="OAG20614.1"/>
    <property type="molecule type" value="Genomic_DNA"/>
</dbReference>
<dbReference type="VEuPathDB" id="FungiDB:CC77DRAFT_72278"/>
<dbReference type="KEGG" id="aalt:CC77DRAFT_72278"/>
<feature type="transmembrane region" description="Helical" evidence="1">
    <location>
        <begin position="220"/>
        <end position="242"/>
    </location>
</feature>
<dbReference type="Proteomes" id="UP000077248">
    <property type="component" value="Unassembled WGS sequence"/>
</dbReference>
<dbReference type="AlphaFoldDB" id="A0A177DKY4"/>
<keyword evidence="1" id="KW-0472">Membrane</keyword>
<feature type="transmembrane region" description="Helical" evidence="1">
    <location>
        <begin position="254"/>
        <end position="275"/>
    </location>
</feature>
<protein>
    <recommendedName>
        <fullName evidence="2">DUF6594 domain-containing protein</fullName>
    </recommendedName>
</protein>
<evidence type="ECO:0000313" key="3">
    <source>
        <dbReference type="EMBL" id="OAG20614.1"/>
    </source>
</evidence>
<keyword evidence="4" id="KW-1185">Reference proteome</keyword>
<gene>
    <name evidence="3" type="ORF">CC77DRAFT_72278</name>
</gene>
<evidence type="ECO:0000313" key="4">
    <source>
        <dbReference type="Proteomes" id="UP000077248"/>
    </source>
</evidence>
<keyword evidence="1" id="KW-0812">Transmembrane</keyword>
<proteinExistence type="predicted"/>
<dbReference type="GeneID" id="29118501"/>
<organism evidence="3 4">
    <name type="scientific">Alternaria alternata</name>
    <name type="common">Alternaria rot fungus</name>
    <name type="synonym">Torula alternata</name>
    <dbReference type="NCBI Taxonomy" id="5599"/>
    <lineage>
        <taxon>Eukaryota</taxon>
        <taxon>Fungi</taxon>
        <taxon>Dikarya</taxon>
        <taxon>Ascomycota</taxon>
        <taxon>Pezizomycotina</taxon>
        <taxon>Dothideomycetes</taxon>
        <taxon>Pleosporomycetidae</taxon>
        <taxon>Pleosporales</taxon>
        <taxon>Pleosporineae</taxon>
        <taxon>Pleosporaceae</taxon>
        <taxon>Alternaria</taxon>
        <taxon>Alternaria sect. Alternaria</taxon>
        <taxon>Alternaria alternata complex</taxon>
    </lineage>
</organism>
<dbReference type="OMA" id="YLEMTIM"/>
<reference evidence="3 4" key="1">
    <citation type="submission" date="2016-05" db="EMBL/GenBank/DDBJ databases">
        <title>Comparative analysis of secretome profiles of manganese(II)-oxidizing ascomycete fungi.</title>
        <authorList>
            <consortium name="DOE Joint Genome Institute"/>
            <person name="Zeiner C.A."/>
            <person name="Purvine S.O."/>
            <person name="Zink E.M."/>
            <person name="Wu S."/>
            <person name="Pasa-Tolic L."/>
            <person name="Chaput D.L."/>
            <person name="Haridas S."/>
            <person name="Grigoriev I.V."/>
            <person name="Santelli C.M."/>
            <person name="Hansel C.M."/>
        </authorList>
    </citation>
    <scope>NUCLEOTIDE SEQUENCE [LARGE SCALE GENOMIC DNA]</scope>
    <source>
        <strain evidence="3 4">SRC1lrK2f</strain>
    </source>
</reference>
<sequence>MGASFKKSFVTETETKKLEEYVRGYPRLAAFESSEPSFSLYRKFKYLHSRVLLELQHEIQCLESDLTSMDEMDYSNGKQDILQSIEIDHRQAKQEGIRRKRTKLVNLIRGKLVHYDELLLKSHALNALQQPTDRDYISVRNWFHNERPLASEKEESYIKQREDIVSLRHGRQWTRFHGFIEQTIEILNCRPIRNIFRTTELQDRTDDKLIYYYSARRIEILVNIITTGLMLALLVLPPVVLYRTKVGAEEQSTVSVPAIFVGFTCLFAVVMVLILGVNRHELFAAMAVYCAVLAAFVGSTGSGQNCGNCS</sequence>
<dbReference type="PANTHER" id="PTHR34502">
    <property type="entry name" value="DUF6594 DOMAIN-CONTAINING PROTEIN-RELATED"/>
    <property type="match status" value="1"/>
</dbReference>
<name>A0A177DKY4_ALTAL</name>
<dbReference type="InterPro" id="IPR046529">
    <property type="entry name" value="DUF6594"/>
</dbReference>
<evidence type="ECO:0000259" key="2">
    <source>
        <dbReference type="Pfam" id="PF20237"/>
    </source>
</evidence>
<dbReference type="PANTHER" id="PTHR34502:SF3">
    <property type="entry name" value="DUF6594 DOMAIN-CONTAINING PROTEIN"/>
    <property type="match status" value="1"/>
</dbReference>